<organism evidence="13">
    <name type="scientific">Salinispirillum sp. LH 10-3-1</name>
    <dbReference type="NCBI Taxonomy" id="2952525"/>
    <lineage>
        <taxon>Bacteria</taxon>
        <taxon>Pseudomonadati</taxon>
        <taxon>Pseudomonadota</taxon>
        <taxon>Gammaproteobacteria</taxon>
        <taxon>Oceanospirillales</taxon>
        <taxon>Saccharospirillaceae</taxon>
        <taxon>Salinispirillum</taxon>
    </lineage>
</organism>
<keyword evidence="8 11" id="KW-1133">Transmembrane helix</keyword>
<dbReference type="GO" id="GO:0006508">
    <property type="term" value="P:proteolysis"/>
    <property type="evidence" value="ECO:0007669"/>
    <property type="project" value="UniProtKB-KW"/>
</dbReference>
<gene>
    <name evidence="13" type="primary">rseP</name>
    <name evidence="13" type="ORF">NFC81_05330</name>
</gene>
<comment type="cofactor">
    <cofactor evidence="1 11">
        <name>Zn(2+)</name>
        <dbReference type="ChEBI" id="CHEBI:29105"/>
    </cofactor>
</comment>
<dbReference type="Gene3D" id="2.30.42.10">
    <property type="match status" value="2"/>
</dbReference>
<keyword evidence="4" id="KW-0645">Protease</keyword>
<evidence type="ECO:0000256" key="5">
    <source>
        <dbReference type="ARBA" id="ARBA00022692"/>
    </source>
</evidence>
<evidence type="ECO:0000256" key="10">
    <source>
        <dbReference type="ARBA" id="ARBA00023136"/>
    </source>
</evidence>
<evidence type="ECO:0000256" key="2">
    <source>
        <dbReference type="ARBA" id="ARBA00004141"/>
    </source>
</evidence>
<dbReference type="GO" id="GO:0046872">
    <property type="term" value="F:metal ion binding"/>
    <property type="evidence" value="ECO:0007669"/>
    <property type="project" value="UniProtKB-KW"/>
</dbReference>
<keyword evidence="6 11" id="KW-0378">Hydrolase</keyword>
<sequence>MLTTILFFLLALSILVGVHEAGHYFAARWCGVRVLRFSIGFGKPFLTWRNKENTEFSLAPIPLGGYVRMLDEREGNVAEEDLPFTHNRQSPQKRIFIAAAGPLANFVLAIAIFWLISMLGVSVVRPWVEAPQATSAWVGQWPEGRVEIVSVDAQPVADLRDVQLALLGRLGESGEIVLGLRAPEGAQYTVSYPIERWLSRAQDPNPFAELGLQFWRPERPAIAASIISGGAAERAGMRAEDRVLSVNGDAISGWNEWVDVVQRNPDTAIVMVVERAGSRVDITLVPDSATDEQGNIVGRAGVYATQVDSSDLVRTVRYGPVAAVGEAVQETLSTSGMILSFLKKMVVGEASVKNLSGPVSIAQVAGDSASFGLVSFLSFLALLSISLGIFNLLPIPVLDGGHILYYVVELVRGKPLSERVQTIGFQVGIALLIGVMVIAFANDFQRF</sequence>
<evidence type="ECO:0000256" key="6">
    <source>
        <dbReference type="ARBA" id="ARBA00022801"/>
    </source>
</evidence>
<keyword evidence="11" id="KW-0479">Metal-binding</keyword>
<dbReference type="EC" id="3.4.24.-" evidence="11"/>
<keyword evidence="5 11" id="KW-0812">Transmembrane</keyword>
<evidence type="ECO:0000259" key="12">
    <source>
        <dbReference type="PROSITE" id="PS50106"/>
    </source>
</evidence>
<dbReference type="InterPro" id="IPR008915">
    <property type="entry name" value="Peptidase_M50"/>
</dbReference>
<dbReference type="SMART" id="SM00228">
    <property type="entry name" value="PDZ"/>
    <property type="match status" value="1"/>
</dbReference>
<dbReference type="GO" id="GO:0016020">
    <property type="term" value="C:membrane"/>
    <property type="evidence" value="ECO:0007669"/>
    <property type="project" value="UniProtKB-SubCell"/>
</dbReference>
<feature type="transmembrane region" description="Helical" evidence="11">
    <location>
        <begin position="371"/>
        <end position="393"/>
    </location>
</feature>
<dbReference type="InterPro" id="IPR036034">
    <property type="entry name" value="PDZ_sf"/>
</dbReference>
<dbReference type="Pfam" id="PF02163">
    <property type="entry name" value="Peptidase_M50"/>
    <property type="match status" value="1"/>
</dbReference>
<feature type="transmembrane region" description="Helical" evidence="11">
    <location>
        <begin position="423"/>
        <end position="441"/>
    </location>
</feature>
<dbReference type="NCBIfam" id="TIGR00054">
    <property type="entry name" value="RIP metalloprotease RseP"/>
    <property type="match status" value="1"/>
</dbReference>
<dbReference type="PANTHER" id="PTHR42837:SF2">
    <property type="entry name" value="MEMBRANE METALLOPROTEASE ARASP2, CHLOROPLASTIC-RELATED"/>
    <property type="match status" value="1"/>
</dbReference>
<evidence type="ECO:0000256" key="9">
    <source>
        <dbReference type="ARBA" id="ARBA00023049"/>
    </source>
</evidence>
<protein>
    <recommendedName>
        <fullName evidence="11">Zinc metalloprotease</fullName>
        <ecNumber evidence="11">3.4.24.-</ecNumber>
    </recommendedName>
</protein>
<evidence type="ECO:0000256" key="8">
    <source>
        <dbReference type="ARBA" id="ARBA00022989"/>
    </source>
</evidence>
<keyword evidence="9 11" id="KW-0482">Metalloprotease</keyword>
<comment type="subcellular location">
    <subcellularLocation>
        <location evidence="2">Membrane</location>
        <topology evidence="2">Multi-pass membrane protein</topology>
    </subcellularLocation>
</comment>
<keyword evidence="10 11" id="KW-0472">Membrane</keyword>
<dbReference type="PROSITE" id="PS50106">
    <property type="entry name" value="PDZ"/>
    <property type="match status" value="1"/>
</dbReference>
<dbReference type="AlphaFoldDB" id="A0AB38YIR7"/>
<evidence type="ECO:0000256" key="1">
    <source>
        <dbReference type="ARBA" id="ARBA00001947"/>
    </source>
</evidence>
<dbReference type="CDD" id="cd06163">
    <property type="entry name" value="S2P-M50_PDZ_RseP-like"/>
    <property type="match status" value="2"/>
</dbReference>
<reference evidence="13" key="1">
    <citation type="submission" date="2022-07" db="EMBL/GenBank/DDBJ databases">
        <title>Complete genome sequence of Salinispirillum sp. LH10-3-1 capable of multiple carbohydrate inversion isolated from a soda lake.</title>
        <authorList>
            <person name="Liu J."/>
            <person name="Zhai Y."/>
            <person name="Zhang H."/>
            <person name="Yang H."/>
            <person name="Qu J."/>
            <person name="Li J."/>
        </authorList>
    </citation>
    <scope>NUCLEOTIDE SEQUENCE</scope>
    <source>
        <strain evidence="13">LH 10-3-1</strain>
    </source>
</reference>
<dbReference type="SUPFAM" id="SSF50156">
    <property type="entry name" value="PDZ domain-like"/>
    <property type="match status" value="1"/>
</dbReference>
<dbReference type="InterPro" id="IPR004387">
    <property type="entry name" value="Pept_M50_Zn"/>
</dbReference>
<accession>A0AB38YIR7</accession>
<evidence type="ECO:0000256" key="4">
    <source>
        <dbReference type="ARBA" id="ARBA00022670"/>
    </source>
</evidence>
<evidence type="ECO:0000313" key="13">
    <source>
        <dbReference type="EMBL" id="WLD59210.1"/>
    </source>
</evidence>
<proteinExistence type="inferred from homology"/>
<feature type="domain" description="PDZ" evidence="12">
    <location>
        <begin position="195"/>
        <end position="288"/>
    </location>
</feature>
<dbReference type="InterPro" id="IPR001478">
    <property type="entry name" value="PDZ"/>
</dbReference>
<evidence type="ECO:0000256" key="11">
    <source>
        <dbReference type="RuleBase" id="RU362031"/>
    </source>
</evidence>
<dbReference type="PANTHER" id="PTHR42837">
    <property type="entry name" value="REGULATOR OF SIGMA-E PROTEASE RSEP"/>
    <property type="match status" value="1"/>
</dbReference>
<keyword evidence="7 11" id="KW-0862">Zinc</keyword>
<comment type="similarity">
    <text evidence="3 11">Belongs to the peptidase M50B family.</text>
</comment>
<evidence type="ECO:0000256" key="7">
    <source>
        <dbReference type="ARBA" id="ARBA00022833"/>
    </source>
</evidence>
<dbReference type="GO" id="GO:0004222">
    <property type="term" value="F:metalloendopeptidase activity"/>
    <property type="evidence" value="ECO:0007669"/>
    <property type="project" value="InterPro"/>
</dbReference>
<dbReference type="InterPro" id="IPR041489">
    <property type="entry name" value="PDZ_6"/>
</dbReference>
<dbReference type="RefSeq" id="WP_304996500.1">
    <property type="nucleotide sequence ID" value="NZ_CP101717.1"/>
</dbReference>
<name>A0AB38YIR7_9GAMM</name>
<dbReference type="EMBL" id="CP101717">
    <property type="protein sequence ID" value="WLD59210.1"/>
    <property type="molecule type" value="Genomic_DNA"/>
</dbReference>
<evidence type="ECO:0000256" key="3">
    <source>
        <dbReference type="ARBA" id="ARBA00007931"/>
    </source>
</evidence>
<dbReference type="Pfam" id="PF17820">
    <property type="entry name" value="PDZ_6"/>
    <property type="match status" value="1"/>
</dbReference>
<feature type="transmembrane region" description="Helical" evidence="11">
    <location>
        <begin position="95"/>
        <end position="116"/>
    </location>
</feature>